<reference evidence="3" key="2">
    <citation type="submission" date="2015-01" db="EMBL/GenBank/DDBJ databases">
        <title>Evolutionary Origins and Diversification of the Mycorrhizal Mutualists.</title>
        <authorList>
            <consortium name="DOE Joint Genome Institute"/>
            <consortium name="Mycorrhizal Genomics Consortium"/>
            <person name="Kohler A."/>
            <person name="Kuo A."/>
            <person name="Nagy L.G."/>
            <person name="Floudas D."/>
            <person name="Copeland A."/>
            <person name="Barry K.W."/>
            <person name="Cichocki N."/>
            <person name="Veneault-Fourrey C."/>
            <person name="LaButti K."/>
            <person name="Lindquist E.A."/>
            <person name="Lipzen A."/>
            <person name="Lundell T."/>
            <person name="Morin E."/>
            <person name="Murat C."/>
            <person name="Riley R."/>
            <person name="Ohm R."/>
            <person name="Sun H."/>
            <person name="Tunlid A."/>
            <person name="Henrissat B."/>
            <person name="Grigoriev I.V."/>
            <person name="Hibbett D.S."/>
            <person name="Martin F."/>
        </authorList>
    </citation>
    <scope>NUCLEOTIDE SEQUENCE [LARGE SCALE GENOMIC DNA]</scope>
    <source>
        <strain evidence="3">ATCC 200175</strain>
    </source>
</reference>
<dbReference type="Pfam" id="PF20168">
    <property type="entry name" value="PDS5"/>
    <property type="match status" value="1"/>
</dbReference>
<reference evidence="2 3" key="1">
    <citation type="submission" date="2014-06" db="EMBL/GenBank/DDBJ databases">
        <authorList>
            <consortium name="DOE Joint Genome Institute"/>
            <person name="Kuo A."/>
            <person name="Kohler A."/>
            <person name="Nagy L.G."/>
            <person name="Floudas D."/>
            <person name="Copeland A."/>
            <person name="Barry K.W."/>
            <person name="Cichocki N."/>
            <person name="Veneault-Fourrey C."/>
            <person name="LaButti K."/>
            <person name="Lindquist E.A."/>
            <person name="Lipzen A."/>
            <person name="Lundell T."/>
            <person name="Morin E."/>
            <person name="Murat C."/>
            <person name="Sun H."/>
            <person name="Tunlid A."/>
            <person name="Henrissat B."/>
            <person name="Grigoriev I.V."/>
            <person name="Hibbett D.S."/>
            <person name="Martin F."/>
            <person name="Nordberg H.P."/>
            <person name="Cantor M.N."/>
            <person name="Hua S.X."/>
        </authorList>
    </citation>
    <scope>NUCLEOTIDE SEQUENCE [LARGE SCALE GENOMIC DNA]</scope>
    <source>
        <strain evidence="2 3">ATCC 200175</strain>
    </source>
</reference>
<accession>A0A0C9T7V6</accession>
<dbReference type="EMBL" id="KN821898">
    <property type="protein sequence ID" value="KIJ04367.1"/>
    <property type="molecule type" value="Genomic_DNA"/>
</dbReference>
<feature type="region of interest" description="Disordered" evidence="1">
    <location>
        <begin position="328"/>
        <end position="444"/>
    </location>
</feature>
<name>A0A0C9T7V6_PAXIN</name>
<keyword evidence="3" id="KW-1185">Reference proteome</keyword>
<dbReference type="OrthoDB" id="200660at2759"/>
<feature type="compositionally biased region" description="Polar residues" evidence="1">
    <location>
        <begin position="403"/>
        <end position="415"/>
    </location>
</feature>
<evidence type="ECO:0000256" key="1">
    <source>
        <dbReference type="SAM" id="MobiDB-lite"/>
    </source>
</evidence>
<feature type="compositionally biased region" description="Acidic residues" evidence="1">
    <location>
        <begin position="383"/>
        <end position="399"/>
    </location>
</feature>
<organism evidence="2 3">
    <name type="scientific">Paxillus involutus ATCC 200175</name>
    <dbReference type="NCBI Taxonomy" id="664439"/>
    <lineage>
        <taxon>Eukaryota</taxon>
        <taxon>Fungi</taxon>
        <taxon>Dikarya</taxon>
        <taxon>Basidiomycota</taxon>
        <taxon>Agaricomycotina</taxon>
        <taxon>Agaricomycetes</taxon>
        <taxon>Agaricomycetidae</taxon>
        <taxon>Boletales</taxon>
        <taxon>Paxilineae</taxon>
        <taxon>Paxillaceae</taxon>
        <taxon>Paxillus</taxon>
    </lineage>
</organism>
<dbReference type="HOGENOM" id="CLU_029097_0_0_1"/>
<sequence>MAFLIKKLLMGRYQQDPEEMDVDDDWVEDDDMTPIQSARILALKVCRNRCLAHASSETALDVATPVLKMFSTLLEHYGSYSADAPDSPQVKSRMRLQAAVSLLHLSTIEAFANVISTNFIWLAITVQDPCYHVRIIFLTKLVSLLTARKLPTRFNTIPFLTIHDPEAGVRTRATAYISFVSKSLTPAARVDQLEIIFIRLLHLLAHHPDFATAHENMQEMAKYIEFYLDLIASSENIALIYHLAMKAKTVRDAQSHTYSENLYTVSELAQELIRARAQARSWSLQSYPGKVKLPSDILRALPNPEAATKILKTQYLSEETMAWLNDIKGHKPSAPAKEKKREPREAKQGKSPPAKRKASRPRANGTTKRAKTRKAARWNSDQSESEEEPSSDGSGEEGEQSDKATSPKRSSSVLSEDSEFGGGEPSEREKKLGRKARTKAQTSR</sequence>
<evidence type="ECO:0000313" key="2">
    <source>
        <dbReference type="EMBL" id="KIJ04367.1"/>
    </source>
</evidence>
<dbReference type="Proteomes" id="UP000053647">
    <property type="component" value="Unassembled WGS sequence"/>
</dbReference>
<gene>
    <name evidence="2" type="ORF">PAXINDRAFT_22347</name>
</gene>
<feature type="compositionally biased region" description="Basic and acidic residues" evidence="1">
    <location>
        <begin position="336"/>
        <end position="348"/>
    </location>
</feature>
<proteinExistence type="predicted"/>
<dbReference type="AlphaFoldDB" id="A0A0C9T7V6"/>
<protein>
    <submittedName>
        <fullName evidence="2">Uncharacterized protein</fullName>
    </submittedName>
</protein>
<evidence type="ECO:0000313" key="3">
    <source>
        <dbReference type="Proteomes" id="UP000053647"/>
    </source>
</evidence>